<dbReference type="EMBL" id="BAABDF010000007">
    <property type="protein sequence ID" value="GAA3870014.1"/>
    <property type="molecule type" value="Genomic_DNA"/>
</dbReference>
<organism evidence="2 3">
    <name type="scientific">Celeribacter arenosi</name>
    <dbReference type="NCBI Taxonomy" id="792649"/>
    <lineage>
        <taxon>Bacteria</taxon>
        <taxon>Pseudomonadati</taxon>
        <taxon>Pseudomonadota</taxon>
        <taxon>Alphaproteobacteria</taxon>
        <taxon>Rhodobacterales</taxon>
        <taxon>Roseobacteraceae</taxon>
        <taxon>Celeribacter</taxon>
    </lineage>
</organism>
<dbReference type="InterPro" id="IPR036514">
    <property type="entry name" value="SGNH_hydro_sf"/>
</dbReference>
<dbReference type="CDD" id="cd01839">
    <property type="entry name" value="SGNH_arylesterase_like"/>
    <property type="match status" value="1"/>
</dbReference>
<dbReference type="Gene3D" id="3.40.50.1110">
    <property type="entry name" value="SGNH hydrolase"/>
    <property type="match status" value="1"/>
</dbReference>
<evidence type="ECO:0000313" key="3">
    <source>
        <dbReference type="Proteomes" id="UP001399917"/>
    </source>
</evidence>
<dbReference type="GO" id="GO:0016787">
    <property type="term" value="F:hydrolase activity"/>
    <property type="evidence" value="ECO:0007669"/>
    <property type="project" value="UniProtKB-KW"/>
</dbReference>
<keyword evidence="2" id="KW-0378">Hydrolase</keyword>
<reference evidence="3" key="1">
    <citation type="journal article" date="2019" name="Int. J. Syst. Evol. Microbiol.">
        <title>The Global Catalogue of Microorganisms (GCM) 10K type strain sequencing project: providing services to taxonomists for standard genome sequencing and annotation.</title>
        <authorList>
            <consortium name="The Broad Institute Genomics Platform"/>
            <consortium name="The Broad Institute Genome Sequencing Center for Infectious Disease"/>
            <person name="Wu L."/>
            <person name="Ma J."/>
        </authorList>
    </citation>
    <scope>NUCLEOTIDE SEQUENCE [LARGE SCALE GENOMIC DNA]</scope>
    <source>
        <strain evidence="3">JCM 17190</strain>
    </source>
</reference>
<evidence type="ECO:0000313" key="2">
    <source>
        <dbReference type="EMBL" id="GAA3870014.1"/>
    </source>
</evidence>
<dbReference type="RefSeq" id="WP_344846901.1">
    <property type="nucleotide sequence ID" value="NZ_BAABDF010000007.1"/>
</dbReference>
<dbReference type="SUPFAM" id="SSF52266">
    <property type="entry name" value="SGNH hydrolase"/>
    <property type="match status" value="1"/>
</dbReference>
<name>A0ABP7K9N8_9RHOB</name>
<accession>A0ABP7K9N8</accession>
<sequence length="211" mass="22457">MPTLLCFGDSNTWGAVPMVDRDAPEPRMTRRWPVVAGEALGWTVIEEGLPGRTTTRPCPVMGPHMDGRIGLFIALESHGPIDALAIMLGTNDFKAHFDMTAEDVARGAALLLDIALSDEMQSRHAGFEPFLIAPPRPFEAGVFTEEFAGAGEKATGLADLYAKVASERDVAFFDAGSVISCDPVDGIHFGAQAHVTLGTAVADFITSELAD</sequence>
<comment type="caution">
    <text evidence="2">The sequence shown here is derived from an EMBL/GenBank/DDBJ whole genome shotgun (WGS) entry which is preliminary data.</text>
</comment>
<dbReference type="Proteomes" id="UP001399917">
    <property type="component" value="Unassembled WGS sequence"/>
</dbReference>
<dbReference type="Pfam" id="PF13472">
    <property type="entry name" value="Lipase_GDSL_2"/>
    <property type="match status" value="1"/>
</dbReference>
<protein>
    <submittedName>
        <fullName evidence="2">SGNH/GDSL hydrolase family protein</fullName>
    </submittedName>
</protein>
<keyword evidence="3" id="KW-1185">Reference proteome</keyword>
<dbReference type="InterPro" id="IPR013830">
    <property type="entry name" value="SGNH_hydro"/>
</dbReference>
<proteinExistence type="predicted"/>
<feature type="domain" description="SGNH hydrolase-type esterase" evidence="1">
    <location>
        <begin position="6"/>
        <end position="194"/>
    </location>
</feature>
<gene>
    <name evidence="2" type="ORF">GCM10022404_20020</name>
</gene>
<evidence type="ECO:0000259" key="1">
    <source>
        <dbReference type="Pfam" id="PF13472"/>
    </source>
</evidence>